<dbReference type="CDD" id="cd04645">
    <property type="entry name" value="LbH_gamma_CA_like"/>
    <property type="match status" value="1"/>
</dbReference>
<dbReference type="InterPro" id="IPR011004">
    <property type="entry name" value="Trimer_LpxA-like_sf"/>
</dbReference>
<dbReference type="OrthoDB" id="9803036at2"/>
<dbReference type="RefSeq" id="WP_160617433.1">
    <property type="nucleotide sequence ID" value="NZ_WTYR01000001.1"/>
</dbReference>
<proteinExistence type="predicted"/>
<name>A0A6I4U980_9SPHN</name>
<organism evidence="1 2">
    <name type="scientific">Alteriqipengyuania halimionae</name>
    <dbReference type="NCBI Taxonomy" id="1926630"/>
    <lineage>
        <taxon>Bacteria</taxon>
        <taxon>Pseudomonadati</taxon>
        <taxon>Pseudomonadota</taxon>
        <taxon>Alphaproteobacteria</taxon>
        <taxon>Sphingomonadales</taxon>
        <taxon>Erythrobacteraceae</taxon>
        <taxon>Alteriqipengyuania</taxon>
    </lineage>
</organism>
<comment type="caution">
    <text evidence="1">The sequence shown here is derived from an EMBL/GenBank/DDBJ whole genome shotgun (WGS) entry which is preliminary data.</text>
</comment>
<protein>
    <submittedName>
        <fullName evidence="1">Gamma carbonic anhydrase family protein</fullName>
    </submittedName>
</protein>
<dbReference type="EMBL" id="WTYR01000001">
    <property type="protein sequence ID" value="MXP10871.1"/>
    <property type="molecule type" value="Genomic_DNA"/>
</dbReference>
<dbReference type="InterPro" id="IPR001451">
    <property type="entry name" value="Hexapep"/>
</dbReference>
<dbReference type="InterPro" id="IPR047324">
    <property type="entry name" value="LbH_gamma_CA-like"/>
</dbReference>
<gene>
    <name evidence="1" type="ORF">GRI68_11845</name>
</gene>
<reference evidence="1 2" key="1">
    <citation type="submission" date="2019-12" db="EMBL/GenBank/DDBJ databases">
        <title>Genomic-based taxomic classification of the family Erythrobacteraceae.</title>
        <authorList>
            <person name="Xu L."/>
        </authorList>
    </citation>
    <scope>NUCLEOTIDE SEQUENCE [LARGE SCALE GENOMIC DNA]</scope>
    <source>
        <strain evidence="1 2">LMG 29519</strain>
    </source>
</reference>
<dbReference type="PANTHER" id="PTHR13061">
    <property type="entry name" value="DYNACTIN SUBUNIT P25"/>
    <property type="match status" value="1"/>
</dbReference>
<dbReference type="AlphaFoldDB" id="A0A6I4U980"/>
<dbReference type="InterPro" id="IPR050484">
    <property type="entry name" value="Transf_Hexapept/Carb_Anhydrase"/>
</dbReference>
<dbReference type="Gene3D" id="2.160.10.10">
    <property type="entry name" value="Hexapeptide repeat proteins"/>
    <property type="match status" value="1"/>
</dbReference>
<evidence type="ECO:0000313" key="2">
    <source>
        <dbReference type="Proteomes" id="UP000429229"/>
    </source>
</evidence>
<evidence type="ECO:0000313" key="1">
    <source>
        <dbReference type="EMBL" id="MXP10871.1"/>
    </source>
</evidence>
<dbReference type="Pfam" id="PF00132">
    <property type="entry name" value="Hexapep"/>
    <property type="match status" value="1"/>
</dbReference>
<dbReference type="PANTHER" id="PTHR13061:SF29">
    <property type="entry name" value="GAMMA CARBONIC ANHYDRASE-LIKE 1, MITOCHONDRIAL-RELATED"/>
    <property type="match status" value="1"/>
</dbReference>
<dbReference type="SUPFAM" id="SSF51161">
    <property type="entry name" value="Trimeric LpxA-like enzymes"/>
    <property type="match status" value="1"/>
</dbReference>
<sequence length="189" mass="19849">MDGVSIISIHGKTPRIHDSAFVAPGCRIIGDVEIGPDSSIWYNCVLRADVSRIVIGERTNVQDGSVLHCDPEKPGDPEGSPLIIGDDVLIGHMAMVHGCIIEDRGFVGLGAIAMNKAVIGSDAMLAAGAMLTENKVMGARELWAGRPAKKLRDLPDQAIAGMRAGVVHYAENARHHAAAIEQGLGASEG</sequence>
<dbReference type="Proteomes" id="UP000429229">
    <property type="component" value="Unassembled WGS sequence"/>
</dbReference>
<keyword evidence="2" id="KW-1185">Reference proteome</keyword>
<accession>A0A6I4U980</accession>